<dbReference type="InterPro" id="IPR036217">
    <property type="entry name" value="MethylDNA_cys_MeTrfase_DNAb"/>
</dbReference>
<comment type="catalytic activity">
    <reaction evidence="12">
        <text>a 6-O-methyl-2'-deoxyguanosine in DNA + L-cysteinyl-[protein] = S-methyl-L-cysteinyl-[protein] + a 2'-deoxyguanosine in DNA</text>
        <dbReference type="Rhea" id="RHEA:24000"/>
        <dbReference type="Rhea" id="RHEA-COMP:10131"/>
        <dbReference type="Rhea" id="RHEA-COMP:10132"/>
        <dbReference type="Rhea" id="RHEA-COMP:11367"/>
        <dbReference type="Rhea" id="RHEA-COMP:11368"/>
        <dbReference type="ChEBI" id="CHEBI:29950"/>
        <dbReference type="ChEBI" id="CHEBI:82612"/>
        <dbReference type="ChEBI" id="CHEBI:85445"/>
        <dbReference type="ChEBI" id="CHEBI:85448"/>
        <dbReference type="EC" id="2.1.1.63"/>
    </reaction>
</comment>
<keyword evidence="8" id="KW-0234">DNA repair</keyword>
<dbReference type="InterPro" id="IPR036388">
    <property type="entry name" value="WH-like_DNA-bd_sf"/>
</dbReference>
<dbReference type="Gene3D" id="1.10.10.10">
    <property type="entry name" value="Winged helix-like DNA-binding domain superfamily/Winged helix DNA-binding domain"/>
    <property type="match status" value="1"/>
</dbReference>
<evidence type="ECO:0000256" key="9">
    <source>
        <dbReference type="ARBA" id="ARBA00030795"/>
    </source>
</evidence>
<sequence>MIKEQTPLVYKFVDTPISSVLLVFKQSNRHLVYASLGIDRSRLFKIVNKVFQQLSKTTHVTYKFIRDTDEKFETEATEFVELMDGTRSNTKCIQCEYLFGTEFQRKVWDQLVAIPYGQTRSYGQIASALGDIKKSRAVGRACGANNIPVIVPCHRVLGGTGDYVSFKWGVKIKKELLVNEGYKPLPNAK</sequence>
<evidence type="ECO:0000256" key="6">
    <source>
        <dbReference type="ARBA" id="ARBA00022679"/>
    </source>
</evidence>
<dbReference type="GO" id="GO:0003908">
    <property type="term" value="F:methylated-DNA-[protein]-cysteine S-methyltransferase activity"/>
    <property type="evidence" value="ECO:0007669"/>
    <property type="project" value="UniProtKB-EC"/>
</dbReference>
<dbReference type="CDD" id="cd06445">
    <property type="entry name" value="ATase"/>
    <property type="match status" value="1"/>
</dbReference>
<evidence type="ECO:0000256" key="3">
    <source>
        <dbReference type="ARBA" id="ARBA00011918"/>
    </source>
</evidence>
<evidence type="ECO:0000313" key="14">
    <source>
        <dbReference type="EMBL" id="SMN22800.1"/>
    </source>
</evidence>
<proteinExistence type="inferred from homology"/>
<dbReference type="GO" id="GO:0006281">
    <property type="term" value="P:DNA repair"/>
    <property type="evidence" value="ECO:0007669"/>
    <property type="project" value="UniProtKB-KW"/>
</dbReference>
<dbReference type="GO" id="GO:0032259">
    <property type="term" value="P:methylation"/>
    <property type="evidence" value="ECO:0007669"/>
    <property type="project" value="UniProtKB-KW"/>
</dbReference>
<name>A0A1X7RBG1_9SACH</name>
<dbReference type="STRING" id="1789683.A0A1X7RBG1"/>
<dbReference type="NCBIfam" id="TIGR00589">
    <property type="entry name" value="ogt"/>
    <property type="match status" value="1"/>
</dbReference>
<keyword evidence="7" id="KW-0227">DNA damage</keyword>
<accession>A0A1X7RBG1</accession>
<evidence type="ECO:0000256" key="7">
    <source>
        <dbReference type="ARBA" id="ARBA00022763"/>
    </source>
</evidence>
<dbReference type="PANTHER" id="PTHR10815">
    <property type="entry name" value="METHYLATED-DNA--PROTEIN-CYSTEINE METHYLTRANSFERASE"/>
    <property type="match status" value="1"/>
</dbReference>
<evidence type="ECO:0000256" key="2">
    <source>
        <dbReference type="ARBA" id="ARBA00008711"/>
    </source>
</evidence>
<evidence type="ECO:0000256" key="8">
    <source>
        <dbReference type="ARBA" id="ARBA00023204"/>
    </source>
</evidence>
<comment type="similarity">
    <text evidence="2">Belongs to the MGMT family.</text>
</comment>
<evidence type="ECO:0000259" key="13">
    <source>
        <dbReference type="Pfam" id="PF01035"/>
    </source>
</evidence>
<dbReference type="Proteomes" id="UP000196158">
    <property type="component" value="Unassembled WGS sequence"/>
</dbReference>
<dbReference type="EMBL" id="FXLY01000014">
    <property type="protein sequence ID" value="SMN22800.1"/>
    <property type="molecule type" value="Genomic_DNA"/>
</dbReference>
<dbReference type="EC" id="2.1.1.63" evidence="3"/>
<protein>
    <recommendedName>
        <fullName evidence="4">Methylated-DNA--protein-cysteine methyltransferase</fullName>
        <ecNumber evidence="3">2.1.1.63</ecNumber>
    </recommendedName>
    <alternativeName>
        <fullName evidence="9">6-O-methylguanine-DNA methyltransferase</fullName>
    </alternativeName>
    <alternativeName>
        <fullName evidence="11">DNA repair MTase</fullName>
    </alternativeName>
    <alternativeName>
        <fullName evidence="10">O-6-methylguanine-DNA-alkyltransferase</fullName>
    </alternativeName>
</protein>
<dbReference type="AlphaFoldDB" id="A0A1X7RBG1"/>
<reference evidence="14 15" key="1">
    <citation type="submission" date="2017-04" db="EMBL/GenBank/DDBJ databases">
        <authorList>
            <person name="Afonso C.L."/>
            <person name="Miller P.J."/>
            <person name="Scott M.A."/>
            <person name="Spackman E."/>
            <person name="Goraichik I."/>
            <person name="Dimitrov K.M."/>
            <person name="Suarez D.L."/>
            <person name="Swayne D.E."/>
        </authorList>
    </citation>
    <scope>NUCLEOTIDE SEQUENCE [LARGE SCALE GENOMIC DNA]</scope>
</reference>
<organism evidence="14 15">
    <name type="scientific">Maudiozyma saulgeensis</name>
    <dbReference type="NCBI Taxonomy" id="1789683"/>
    <lineage>
        <taxon>Eukaryota</taxon>
        <taxon>Fungi</taxon>
        <taxon>Dikarya</taxon>
        <taxon>Ascomycota</taxon>
        <taxon>Saccharomycotina</taxon>
        <taxon>Saccharomycetes</taxon>
        <taxon>Saccharomycetales</taxon>
        <taxon>Saccharomycetaceae</taxon>
        <taxon>Maudiozyma</taxon>
    </lineage>
</organism>
<evidence type="ECO:0000256" key="5">
    <source>
        <dbReference type="ARBA" id="ARBA00022603"/>
    </source>
</evidence>
<dbReference type="FunFam" id="1.10.10.10:FF:000214">
    <property type="entry name" value="Methylated-DNA--protein-cysteine methyltransferase"/>
    <property type="match status" value="1"/>
</dbReference>
<dbReference type="SUPFAM" id="SSF46767">
    <property type="entry name" value="Methylated DNA-protein cysteine methyltransferase, C-terminal domain"/>
    <property type="match status" value="1"/>
</dbReference>
<comment type="catalytic activity">
    <reaction evidence="1">
        <text>a 4-O-methyl-thymidine in DNA + L-cysteinyl-[protein] = a thymidine in DNA + S-methyl-L-cysteinyl-[protein]</text>
        <dbReference type="Rhea" id="RHEA:53428"/>
        <dbReference type="Rhea" id="RHEA-COMP:10131"/>
        <dbReference type="Rhea" id="RHEA-COMP:10132"/>
        <dbReference type="Rhea" id="RHEA-COMP:13555"/>
        <dbReference type="Rhea" id="RHEA-COMP:13556"/>
        <dbReference type="ChEBI" id="CHEBI:29950"/>
        <dbReference type="ChEBI" id="CHEBI:82612"/>
        <dbReference type="ChEBI" id="CHEBI:137386"/>
        <dbReference type="ChEBI" id="CHEBI:137387"/>
        <dbReference type="EC" id="2.1.1.63"/>
    </reaction>
</comment>
<evidence type="ECO:0000256" key="1">
    <source>
        <dbReference type="ARBA" id="ARBA00001286"/>
    </source>
</evidence>
<dbReference type="PROSITE" id="PS00374">
    <property type="entry name" value="MGMT"/>
    <property type="match status" value="1"/>
</dbReference>
<dbReference type="PANTHER" id="PTHR10815:SF13">
    <property type="entry name" value="METHYLATED-DNA--PROTEIN-CYSTEINE METHYLTRANSFERASE"/>
    <property type="match status" value="1"/>
</dbReference>
<keyword evidence="5 14" id="KW-0489">Methyltransferase</keyword>
<evidence type="ECO:0000256" key="11">
    <source>
        <dbReference type="ARBA" id="ARBA00033095"/>
    </source>
</evidence>
<evidence type="ECO:0000256" key="10">
    <source>
        <dbReference type="ARBA" id="ARBA00031621"/>
    </source>
</evidence>
<evidence type="ECO:0000313" key="15">
    <source>
        <dbReference type="Proteomes" id="UP000196158"/>
    </source>
</evidence>
<gene>
    <name evidence="14" type="ORF">KASA_0E00451G</name>
</gene>
<keyword evidence="6 14" id="KW-0808">Transferase</keyword>
<feature type="domain" description="Methylated-DNA-[protein]-cysteine S-methyltransferase DNA binding" evidence="13">
    <location>
        <begin position="102"/>
        <end position="181"/>
    </location>
</feature>
<evidence type="ECO:0000256" key="4">
    <source>
        <dbReference type="ARBA" id="ARBA00015377"/>
    </source>
</evidence>
<evidence type="ECO:0000256" key="12">
    <source>
        <dbReference type="ARBA" id="ARBA00049348"/>
    </source>
</evidence>
<dbReference type="OrthoDB" id="1907495at2759"/>
<dbReference type="InterPro" id="IPR001497">
    <property type="entry name" value="MethylDNA_cys_MeTrfase_AS"/>
</dbReference>
<keyword evidence="15" id="KW-1185">Reference proteome</keyword>
<dbReference type="InterPro" id="IPR014048">
    <property type="entry name" value="MethylDNA_cys_MeTrfase_DNA-bd"/>
</dbReference>
<dbReference type="Pfam" id="PF01035">
    <property type="entry name" value="DNA_binding_1"/>
    <property type="match status" value="1"/>
</dbReference>